<dbReference type="PANTHER" id="PTHR44591">
    <property type="entry name" value="STRESS RESPONSE REGULATOR PROTEIN 1"/>
    <property type="match status" value="1"/>
</dbReference>
<accession>A0A2U2CE68</accession>
<organism evidence="9 10">
    <name type="scientific">Pararhodobacter marinus</name>
    <dbReference type="NCBI Taxonomy" id="2184063"/>
    <lineage>
        <taxon>Bacteria</taxon>
        <taxon>Pseudomonadati</taxon>
        <taxon>Pseudomonadota</taxon>
        <taxon>Alphaproteobacteria</taxon>
        <taxon>Rhodobacterales</taxon>
        <taxon>Paracoccaceae</taxon>
        <taxon>Pararhodobacter</taxon>
    </lineage>
</organism>
<sequence length="155" mass="16298">MGHGGPDQASGDDSPFCAQGQAGPRSGEDAKRGAGRRVLVVEDEPNISEAIRFILSRDGWQVEMIGTGEGALDRIAAGEPDVVILDVMLPDLSGYDVLRTLRVRPCTARLPVIVLTARGTAAARETARDAGASVFMAKPFVNSELLSVVRQLAGA</sequence>
<evidence type="ECO:0000256" key="3">
    <source>
        <dbReference type="ARBA" id="ARBA00023015"/>
    </source>
</evidence>
<dbReference type="FunFam" id="3.40.50.2300:FF:000001">
    <property type="entry name" value="DNA-binding response regulator PhoB"/>
    <property type="match status" value="1"/>
</dbReference>
<evidence type="ECO:0000313" key="9">
    <source>
        <dbReference type="EMBL" id="PWE30198.1"/>
    </source>
</evidence>
<feature type="region of interest" description="Disordered" evidence="7">
    <location>
        <begin position="1"/>
        <end position="33"/>
    </location>
</feature>
<proteinExistence type="predicted"/>
<dbReference type="PROSITE" id="PS50110">
    <property type="entry name" value="RESPONSE_REGULATORY"/>
    <property type="match status" value="1"/>
</dbReference>
<keyword evidence="4" id="KW-0238">DNA-binding</keyword>
<keyword evidence="5" id="KW-0804">Transcription</keyword>
<dbReference type="PANTHER" id="PTHR44591:SF3">
    <property type="entry name" value="RESPONSE REGULATORY DOMAIN-CONTAINING PROTEIN"/>
    <property type="match status" value="1"/>
</dbReference>
<evidence type="ECO:0000256" key="2">
    <source>
        <dbReference type="ARBA" id="ARBA00023012"/>
    </source>
</evidence>
<evidence type="ECO:0000313" key="10">
    <source>
        <dbReference type="Proteomes" id="UP000244940"/>
    </source>
</evidence>
<dbReference type="GO" id="GO:0000160">
    <property type="term" value="P:phosphorelay signal transduction system"/>
    <property type="evidence" value="ECO:0007669"/>
    <property type="project" value="UniProtKB-KW"/>
</dbReference>
<comment type="caution">
    <text evidence="9">The sequence shown here is derived from an EMBL/GenBank/DDBJ whole genome shotgun (WGS) entry which is preliminary data.</text>
</comment>
<dbReference type="InterPro" id="IPR050595">
    <property type="entry name" value="Bact_response_regulator"/>
</dbReference>
<dbReference type="Pfam" id="PF00072">
    <property type="entry name" value="Response_reg"/>
    <property type="match status" value="1"/>
</dbReference>
<dbReference type="Proteomes" id="UP000244940">
    <property type="component" value="Unassembled WGS sequence"/>
</dbReference>
<dbReference type="SMART" id="SM00448">
    <property type="entry name" value="REC"/>
    <property type="match status" value="1"/>
</dbReference>
<keyword evidence="2" id="KW-0902">Two-component regulatory system</keyword>
<evidence type="ECO:0000256" key="5">
    <source>
        <dbReference type="ARBA" id="ARBA00023163"/>
    </source>
</evidence>
<dbReference type="GO" id="GO:0003677">
    <property type="term" value="F:DNA binding"/>
    <property type="evidence" value="ECO:0007669"/>
    <property type="project" value="UniProtKB-KW"/>
</dbReference>
<dbReference type="InterPro" id="IPR001789">
    <property type="entry name" value="Sig_transdc_resp-reg_receiver"/>
</dbReference>
<name>A0A2U2CE68_9RHOB</name>
<keyword evidence="1 6" id="KW-0597">Phosphoprotein</keyword>
<evidence type="ECO:0000256" key="4">
    <source>
        <dbReference type="ARBA" id="ARBA00023125"/>
    </source>
</evidence>
<dbReference type="AlphaFoldDB" id="A0A2U2CE68"/>
<dbReference type="EMBL" id="QEYD01000003">
    <property type="protein sequence ID" value="PWE30198.1"/>
    <property type="molecule type" value="Genomic_DNA"/>
</dbReference>
<dbReference type="SUPFAM" id="SSF52172">
    <property type="entry name" value="CheY-like"/>
    <property type="match status" value="1"/>
</dbReference>
<evidence type="ECO:0000256" key="1">
    <source>
        <dbReference type="ARBA" id="ARBA00022553"/>
    </source>
</evidence>
<dbReference type="InterPro" id="IPR011006">
    <property type="entry name" value="CheY-like_superfamily"/>
</dbReference>
<evidence type="ECO:0000256" key="7">
    <source>
        <dbReference type="SAM" id="MobiDB-lite"/>
    </source>
</evidence>
<keyword evidence="10" id="KW-1185">Reference proteome</keyword>
<gene>
    <name evidence="9" type="ORF">C4N9_05740</name>
</gene>
<evidence type="ECO:0000259" key="8">
    <source>
        <dbReference type="PROSITE" id="PS50110"/>
    </source>
</evidence>
<dbReference type="CDD" id="cd17574">
    <property type="entry name" value="REC_OmpR"/>
    <property type="match status" value="1"/>
</dbReference>
<feature type="modified residue" description="4-aspartylphosphate" evidence="6">
    <location>
        <position position="86"/>
    </location>
</feature>
<feature type="domain" description="Response regulatory" evidence="8">
    <location>
        <begin position="37"/>
        <end position="153"/>
    </location>
</feature>
<dbReference type="OrthoDB" id="9801602at2"/>
<evidence type="ECO:0000256" key="6">
    <source>
        <dbReference type="PROSITE-ProRule" id="PRU00169"/>
    </source>
</evidence>
<keyword evidence="3" id="KW-0805">Transcription regulation</keyword>
<dbReference type="Gene3D" id="3.40.50.2300">
    <property type="match status" value="1"/>
</dbReference>
<reference evidence="9 10" key="1">
    <citation type="submission" date="2018-05" db="EMBL/GenBank/DDBJ databases">
        <title>Pararhodobacter marina sp. nov., isolated from deep-sea water of the Indian Ocean.</title>
        <authorList>
            <person name="Lai Q.Sr."/>
            <person name="Liu X."/>
            <person name="Shao Z."/>
        </authorList>
    </citation>
    <scope>NUCLEOTIDE SEQUENCE [LARGE SCALE GENOMIC DNA]</scope>
    <source>
        <strain evidence="9 10">CIC4N-9</strain>
    </source>
</reference>
<protein>
    <submittedName>
        <fullName evidence="9">Two-component system response regulator</fullName>
    </submittedName>
</protein>